<sequence>MIDGFIVMAKKKDLTAEERARWIEYGKDWLRSQDPTLEEKELTAYVKQVLDICQNPELHGWKTAAANFQKRFDTRLGKTERRKNTRAIDPLRKRKIQNTVKNVHIDMSIAKEIIDMIGSKLKDDEKKFVKERVKIYQDDFQFNKTSDRHLFMQLVIEEVKYRRINEAYIENDDLTKADFESRRAAYTNLIKLQETLGITRKQRDAELEKGARSIAELSKTLIYKLNELADEERLQIEEELQFSDQRSKREPMNPPMAKVEMENILARSERADLSAEELIFTKQMQNQALEQDKALEEKKIVVNLPNSIRL</sequence>
<reference evidence="2" key="1">
    <citation type="submission" date="2020-03" db="EMBL/GenBank/DDBJ databases">
        <title>The deep terrestrial virosphere.</title>
        <authorList>
            <person name="Holmfeldt K."/>
            <person name="Nilsson E."/>
            <person name="Simone D."/>
            <person name="Lopez-Fernandez M."/>
            <person name="Wu X."/>
            <person name="de Brujin I."/>
            <person name="Lundin D."/>
            <person name="Andersson A."/>
            <person name="Bertilsson S."/>
            <person name="Dopson M."/>
        </authorList>
    </citation>
    <scope>NUCLEOTIDE SEQUENCE</scope>
    <source>
        <strain evidence="2">MM415A00879</strain>
        <strain evidence="1">MM415B00915</strain>
    </source>
</reference>
<evidence type="ECO:0000313" key="1">
    <source>
        <dbReference type="EMBL" id="QJA61595.1"/>
    </source>
</evidence>
<dbReference type="EMBL" id="MT141446">
    <property type="protein sequence ID" value="QJA61595.1"/>
    <property type="molecule type" value="Genomic_DNA"/>
</dbReference>
<evidence type="ECO:0000313" key="2">
    <source>
        <dbReference type="EMBL" id="QJA79436.1"/>
    </source>
</evidence>
<gene>
    <name evidence="2" type="ORF">MM415A00879_0007</name>
    <name evidence="1" type="ORF">MM415B00915_0019</name>
</gene>
<dbReference type="EMBL" id="MT142381">
    <property type="protein sequence ID" value="QJA79436.1"/>
    <property type="molecule type" value="Genomic_DNA"/>
</dbReference>
<accession>A0A6M3KC45</accession>
<protein>
    <submittedName>
        <fullName evidence="2">Uncharacterized protein</fullName>
    </submittedName>
</protein>
<proteinExistence type="predicted"/>
<organism evidence="2">
    <name type="scientific">viral metagenome</name>
    <dbReference type="NCBI Taxonomy" id="1070528"/>
    <lineage>
        <taxon>unclassified sequences</taxon>
        <taxon>metagenomes</taxon>
        <taxon>organismal metagenomes</taxon>
    </lineage>
</organism>
<name>A0A6M3KC45_9ZZZZ</name>
<dbReference type="AlphaFoldDB" id="A0A6M3KC45"/>